<dbReference type="Proteomes" id="UP000095286">
    <property type="component" value="Unplaced"/>
</dbReference>
<sequence length="1098" mass="123091">MKKLKNSVGRKQSPASPNRNYSANDCQSMFSIQSGFSTISSCHSMYFKDMQENELNKHFKSFLEQSNIKGDKFDEMMQMPSEKKGQMLEQSLKLKTTTKDVPPENLFQELFGMLRNENPKIQKKIANLKVTLTNCNVEYVERFGKIGGIDVLCKVIQKYAIISTTSNSESDKRTNDLTQDLSVLEMVLNIVTCIRNIANTWPGLETCLKKAPKLVISLFECLLMTVQVSRKNSNKVETLYESIRYEVFRLLAALAFCSKDNEIIGISLEINGYDLIAMEIEEFYVKHQIDPYELIVKAIGQGSEATVFKGLTLVNVLLSKVPKSNKQVFKRINIRMRLHKGGLCQTLEKLESIATKNESVRNIVESFIQEKENDLAEISSRLDLIKKNFDDVDRVFNALKEDSVKNSKGSTSNEQVVLKLQEASIIKQEALAMSEQYYQKMMELVEEADSLRKHIQDPSNIPLPNKTVCELAPPKDNDKLVFGSESTSSVNGPPPPPPLPGKGPPPLPGKGPPAPPLPPSSKGGKGPPGPPPLGGLKVVKALPDHLKEKKKLNCPTQLKKVQILSAVIKPQNISKHSFWASTSEQEWAHDKVLKVLTSNFGSKVGGAKMSNTSDYADPITLRRKAKAARIITDDKVLQKVSIFFGSAKRSSNEWFTALTRCDDSILGDLIMELKAALPPPDVMKDLKSIPENEYELIPAGEAFAAKLSHIPGLILRLDMLAFRANFKTISGELKGQVSTVTECIEDICKSKGFKHWLELVLFAINFMGQSNKNYVDVFGYKMEALSKLIDTKSQSSNESLLHDLIRVFESSRYSKYANFTINDFIHLPGASRVCHDELTRTAERFCADVKKLENCLSHYVSFDKKDKFLDLLNPFLSQAKSNQSIIQKMIENMESKWKSLIEYFSCDETKGNMEIFFADLLKFKDQYESCQKEIIAATKRALTEEVKEVVKKAVKIEPKISAPVVSVLKNNGVLKTTKNSTGLMDEIDIHLNNIAAFRAPRSRPIREKKNMCELQNGNTIPDYGSTDGLTRDRAFKLARKQSGGKTSPSQNMQSMIASEALLKSKVLNSTPNAYGTNENVKPRLSSDYETLLERLQML</sequence>
<dbReference type="WBParaSite" id="RSKR_0000975300.1">
    <property type="protein sequence ID" value="RSKR_0000975300.1"/>
    <property type="gene ID" value="RSKR_0000975300"/>
</dbReference>
<evidence type="ECO:0000313" key="1">
    <source>
        <dbReference type="Proteomes" id="UP000095286"/>
    </source>
</evidence>
<accession>A0AC35UBG8</accession>
<reference evidence="2" key="1">
    <citation type="submission" date="2016-11" db="UniProtKB">
        <authorList>
            <consortium name="WormBaseParasite"/>
        </authorList>
    </citation>
    <scope>IDENTIFICATION</scope>
    <source>
        <strain evidence="2">KR3021</strain>
    </source>
</reference>
<protein>
    <submittedName>
        <fullName evidence="2">FH2 domain-containing protein</fullName>
    </submittedName>
</protein>
<evidence type="ECO:0000313" key="2">
    <source>
        <dbReference type="WBParaSite" id="RSKR_0000975300.1"/>
    </source>
</evidence>
<proteinExistence type="predicted"/>
<organism evidence="1 2">
    <name type="scientific">Rhabditophanes sp. KR3021</name>
    <dbReference type="NCBI Taxonomy" id="114890"/>
    <lineage>
        <taxon>Eukaryota</taxon>
        <taxon>Metazoa</taxon>
        <taxon>Ecdysozoa</taxon>
        <taxon>Nematoda</taxon>
        <taxon>Chromadorea</taxon>
        <taxon>Rhabditida</taxon>
        <taxon>Tylenchina</taxon>
        <taxon>Panagrolaimomorpha</taxon>
        <taxon>Strongyloidoidea</taxon>
        <taxon>Alloionematidae</taxon>
        <taxon>Rhabditophanes</taxon>
    </lineage>
</organism>
<name>A0AC35UBG8_9BILA</name>